<dbReference type="HOGENOM" id="CLU_2787685_0_0_9"/>
<accession>A5Z954</accession>
<dbReference type="EMBL" id="AAVL02000037">
    <property type="protein sequence ID" value="EDM50298.1"/>
    <property type="molecule type" value="Genomic_DNA"/>
</dbReference>
<dbReference type="Proteomes" id="UP000006000">
    <property type="component" value="Unassembled WGS sequence"/>
</dbReference>
<name>A5Z954_9FIRM</name>
<organism evidence="1 2">
    <name type="scientific">Eubacterium ventriosum ATCC 27560</name>
    <dbReference type="NCBI Taxonomy" id="411463"/>
    <lineage>
        <taxon>Bacteria</taxon>
        <taxon>Bacillati</taxon>
        <taxon>Bacillota</taxon>
        <taxon>Clostridia</taxon>
        <taxon>Eubacteriales</taxon>
        <taxon>Eubacteriaceae</taxon>
        <taxon>Eubacterium</taxon>
    </lineage>
</organism>
<reference evidence="1 2" key="1">
    <citation type="submission" date="2007-03" db="EMBL/GenBank/DDBJ databases">
        <authorList>
            <person name="Fulton L."/>
            <person name="Clifton S."/>
            <person name="Fulton B."/>
            <person name="Xu J."/>
            <person name="Minx P."/>
            <person name="Pepin K.H."/>
            <person name="Johnson M."/>
            <person name="Thiruvilangam P."/>
            <person name="Bhonagiri V."/>
            <person name="Nash W.E."/>
            <person name="Mardis E.R."/>
            <person name="Wilson R.K."/>
        </authorList>
    </citation>
    <scope>NUCLEOTIDE SEQUENCE [LARGE SCALE GENOMIC DNA]</scope>
    <source>
        <strain evidence="1 2">ATCC 27560</strain>
    </source>
</reference>
<reference evidence="1 2" key="2">
    <citation type="submission" date="2007-04" db="EMBL/GenBank/DDBJ databases">
        <title>Draft genome sequence of Eubacterium ventriosum (ATCC 27560).</title>
        <authorList>
            <person name="Sudarsanam P."/>
            <person name="Ley R."/>
            <person name="Guruge J."/>
            <person name="Turnbaugh P.J."/>
            <person name="Mahowald M."/>
            <person name="Liep D."/>
            <person name="Gordon J."/>
        </authorList>
    </citation>
    <scope>NUCLEOTIDE SEQUENCE [LARGE SCALE GENOMIC DNA]</scope>
    <source>
        <strain evidence="1 2">ATCC 27560</strain>
    </source>
</reference>
<evidence type="ECO:0000313" key="2">
    <source>
        <dbReference type="Proteomes" id="UP000006000"/>
    </source>
</evidence>
<protein>
    <submittedName>
        <fullName evidence="1">Uncharacterized protein</fullName>
    </submittedName>
</protein>
<comment type="caution">
    <text evidence="1">The sequence shown here is derived from an EMBL/GenBank/DDBJ whole genome shotgun (WGS) entry which is preliminary data.</text>
</comment>
<dbReference type="AlphaFoldDB" id="A5Z954"/>
<dbReference type="STRING" id="411463.EUBVEN_02247"/>
<evidence type="ECO:0000313" key="1">
    <source>
        <dbReference type="EMBL" id="EDM50298.1"/>
    </source>
</evidence>
<proteinExistence type="predicted"/>
<sequence>MIQVLKSRSLKRGELKTDLAVVEEVDNAWISACVDPVYDEEYEKRYSARAINKSVDELRLELKRRIKY</sequence>
<gene>
    <name evidence="1" type="ORF">EUBVEN_02247</name>
</gene>